<organism evidence="5">
    <name type="scientific">metagenome</name>
    <dbReference type="NCBI Taxonomy" id="256318"/>
    <lineage>
        <taxon>unclassified sequences</taxon>
        <taxon>metagenomes</taxon>
    </lineage>
</organism>
<dbReference type="CDD" id="cd06267">
    <property type="entry name" value="PBP1_LacI_sugar_binding-like"/>
    <property type="match status" value="1"/>
</dbReference>
<dbReference type="Gene3D" id="3.40.50.2300">
    <property type="match status" value="2"/>
</dbReference>
<dbReference type="AlphaFoldDB" id="A0A2P2BZH5"/>
<evidence type="ECO:0000259" key="4">
    <source>
        <dbReference type="PROSITE" id="PS50932"/>
    </source>
</evidence>
<dbReference type="PROSITE" id="PS50932">
    <property type="entry name" value="HTH_LACI_2"/>
    <property type="match status" value="1"/>
</dbReference>
<dbReference type="SUPFAM" id="SSF53822">
    <property type="entry name" value="Periplasmic binding protein-like I"/>
    <property type="match status" value="1"/>
</dbReference>
<reference evidence="5" key="1">
    <citation type="submission" date="2015-08" db="EMBL/GenBank/DDBJ databases">
        <authorList>
            <person name="Babu N.S."/>
            <person name="Beckwith C.J."/>
            <person name="Beseler K.G."/>
            <person name="Brison A."/>
            <person name="Carone J.V."/>
            <person name="Caskin T.P."/>
            <person name="Diamond M."/>
            <person name="Durham M.E."/>
            <person name="Foxe J.M."/>
            <person name="Go M."/>
            <person name="Henderson B.A."/>
            <person name="Jones I.B."/>
            <person name="McGettigan J.A."/>
            <person name="Micheletti S.J."/>
            <person name="Nasrallah M.E."/>
            <person name="Ortiz D."/>
            <person name="Piller C.R."/>
            <person name="Privatt S.R."/>
            <person name="Schneider S.L."/>
            <person name="Sharp S."/>
            <person name="Smith T.C."/>
            <person name="Stanton J.D."/>
            <person name="Ullery H.E."/>
            <person name="Wilson R.J."/>
            <person name="Serrano M.G."/>
            <person name="Buck G."/>
            <person name="Lee V."/>
            <person name="Wang Y."/>
            <person name="Carvalho R."/>
            <person name="Voegtly L."/>
            <person name="Shi R."/>
            <person name="Duckworth R."/>
            <person name="Johnson A."/>
            <person name="Loviza R."/>
            <person name="Walstead R."/>
            <person name="Shah Z."/>
            <person name="Kiflezghi M."/>
            <person name="Wade K."/>
            <person name="Ball S.L."/>
            <person name="Bradley K.W."/>
            <person name="Asai D.J."/>
            <person name="Bowman C.A."/>
            <person name="Russell D.A."/>
            <person name="Pope W.H."/>
            <person name="Jacobs-Sera D."/>
            <person name="Hendrix R.W."/>
            <person name="Hatfull G.F."/>
        </authorList>
    </citation>
    <scope>NUCLEOTIDE SEQUENCE</scope>
</reference>
<dbReference type="SMART" id="SM00354">
    <property type="entry name" value="HTH_LACI"/>
    <property type="match status" value="1"/>
</dbReference>
<dbReference type="GO" id="GO:0003700">
    <property type="term" value="F:DNA-binding transcription factor activity"/>
    <property type="evidence" value="ECO:0007669"/>
    <property type="project" value="TreeGrafter"/>
</dbReference>
<dbReference type="Pfam" id="PF00356">
    <property type="entry name" value="LacI"/>
    <property type="match status" value="1"/>
</dbReference>
<protein>
    <submittedName>
        <fullName evidence="5">LacI family transcription regulator</fullName>
    </submittedName>
</protein>
<dbReference type="InterPro" id="IPR000843">
    <property type="entry name" value="HTH_LacI"/>
</dbReference>
<dbReference type="PROSITE" id="PS00356">
    <property type="entry name" value="HTH_LACI_1"/>
    <property type="match status" value="1"/>
</dbReference>
<keyword evidence="3" id="KW-0804">Transcription</keyword>
<dbReference type="InterPro" id="IPR010982">
    <property type="entry name" value="Lambda_DNA-bd_dom_sf"/>
</dbReference>
<dbReference type="PANTHER" id="PTHR30146">
    <property type="entry name" value="LACI-RELATED TRANSCRIPTIONAL REPRESSOR"/>
    <property type="match status" value="1"/>
</dbReference>
<dbReference type="Pfam" id="PF13377">
    <property type="entry name" value="Peripla_BP_3"/>
    <property type="match status" value="1"/>
</dbReference>
<name>A0A2P2BZH5_9ZZZZ</name>
<evidence type="ECO:0000256" key="1">
    <source>
        <dbReference type="ARBA" id="ARBA00023015"/>
    </source>
</evidence>
<proteinExistence type="predicted"/>
<dbReference type="InterPro" id="IPR046335">
    <property type="entry name" value="LacI/GalR-like_sensor"/>
</dbReference>
<dbReference type="Gene3D" id="1.10.260.40">
    <property type="entry name" value="lambda repressor-like DNA-binding domains"/>
    <property type="match status" value="1"/>
</dbReference>
<dbReference type="GO" id="GO:0000976">
    <property type="term" value="F:transcription cis-regulatory region binding"/>
    <property type="evidence" value="ECO:0007669"/>
    <property type="project" value="TreeGrafter"/>
</dbReference>
<evidence type="ECO:0000256" key="3">
    <source>
        <dbReference type="ARBA" id="ARBA00023163"/>
    </source>
</evidence>
<gene>
    <name evidence="5" type="ORF">NOCA2230097</name>
</gene>
<dbReference type="PANTHER" id="PTHR30146:SF109">
    <property type="entry name" value="HTH-TYPE TRANSCRIPTIONAL REGULATOR GALS"/>
    <property type="match status" value="1"/>
</dbReference>
<dbReference type="CDD" id="cd01392">
    <property type="entry name" value="HTH_LacI"/>
    <property type="match status" value="1"/>
</dbReference>
<sequence length="351" mass="37614">MDDLAGSSEINMADVAERAGVSTATVSRALRDLPGVSERTRLRIKAIADELAYVVSPEASRLAKGATGRIAIVAPRMDVWFYSRMLACVEEVLSDADMDVLMYQVDGRQQRNRFFRDLPARRKVDAVVLIALPVLQDEVERLDLMGVEVVVAGGEIGSFPHVRVDDFEVAVTAVGHLVELGHRRIAMIRTSDTDGAYWSADAERSRGYLAALASAGLDADPAYLVTMPFGPRAGADGMARLLELDVPPTAVFAYSDEVALGAYRHLLAAGLRVPEQMSLIGVDGHPIADLFGLSSVVQSVAEQGRLAGRMALDLLSGRQLQNRHVVVPTHLELRGSTAPPGAPGGLDNLPG</sequence>
<dbReference type="EMBL" id="CZKA01000016">
    <property type="protein sequence ID" value="CUR55177.1"/>
    <property type="molecule type" value="Genomic_DNA"/>
</dbReference>
<evidence type="ECO:0000256" key="2">
    <source>
        <dbReference type="ARBA" id="ARBA00023125"/>
    </source>
</evidence>
<evidence type="ECO:0000313" key="5">
    <source>
        <dbReference type="EMBL" id="CUR55177.1"/>
    </source>
</evidence>
<accession>A0A2P2BZH5</accession>
<keyword evidence="2" id="KW-0238">DNA-binding</keyword>
<keyword evidence="1" id="KW-0805">Transcription regulation</keyword>
<dbReference type="InterPro" id="IPR028082">
    <property type="entry name" value="Peripla_BP_I"/>
</dbReference>
<feature type="domain" description="HTH lacI-type" evidence="4">
    <location>
        <begin position="10"/>
        <end position="64"/>
    </location>
</feature>
<dbReference type="SUPFAM" id="SSF47413">
    <property type="entry name" value="lambda repressor-like DNA-binding domains"/>
    <property type="match status" value="1"/>
</dbReference>